<feature type="compositionally biased region" description="Low complexity" evidence="1">
    <location>
        <begin position="47"/>
        <end position="60"/>
    </location>
</feature>
<accession>A0A0L0T3G2</accession>
<feature type="region of interest" description="Disordered" evidence="1">
    <location>
        <begin position="41"/>
        <end position="60"/>
    </location>
</feature>
<gene>
    <name evidence="2" type="ORF">AMAG_13744</name>
</gene>
<evidence type="ECO:0000256" key="1">
    <source>
        <dbReference type="SAM" id="MobiDB-lite"/>
    </source>
</evidence>
<evidence type="ECO:0000313" key="3">
    <source>
        <dbReference type="Proteomes" id="UP000054350"/>
    </source>
</evidence>
<keyword evidence="3" id="KW-1185">Reference proteome</keyword>
<dbReference type="EMBL" id="GG745360">
    <property type="protein sequence ID" value="KNE69378.1"/>
    <property type="molecule type" value="Genomic_DNA"/>
</dbReference>
<reference evidence="2 3" key="1">
    <citation type="submission" date="2009-11" db="EMBL/GenBank/DDBJ databases">
        <title>Annotation of Allomyces macrogynus ATCC 38327.</title>
        <authorList>
            <consortium name="The Broad Institute Genome Sequencing Platform"/>
            <person name="Russ C."/>
            <person name="Cuomo C."/>
            <person name="Burger G."/>
            <person name="Gray M.W."/>
            <person name="Holland P.W.H."/>
            <person name="King N."/>
            <person name="Lang F.B.F."/>
            <person name="Roger A.J."/>
            <person name="Ruiz-Trillo I."/>
            <person name="Young S.K."/>
            <person name="Zeng Q."/>
            <person name="Gargeya S."/>
            <person name="Fitzgerald M."/>
            <person name="Haas B."/>
            <person name="Abouelleil A."/>
            <person name="Alvarado L."/>
            <person name="Arachchi H.M."/>
            <person name="Berlin A."/>
            <person name="Chapman S.B."/>
            <person name="Gearin G."/>
            <person name="Goldberg J."/>
            <person name="Griggs A."/>
            <person name="Gujja S."/>
            <person name="Hansen M."/>
            <person name="Heiman D."/>
            <person name="Howarth C."/>
            <person name="Larimer J."/>
            <person name="Lui A."/>
            <person name="MacDonald P.J.P."/>
            <person name="McCowen C."/>
            <person name="Montmayeur A."/>
            <person name="Murphy C."/>
            <person name="Neiman D."/>
            <person name="Pearson M."/>
            <person name="Priest M."/>
            <person name="Roberts A."/>
            <person name="Saif S."/>
            <person name="Shea T."/>
            <person name="Sisk P."/>
            <person name="Stolte C."/>
            <person name="Sykes S."/>
            <person name="Wortman J."/>
            <person name="Nusbaum C."/>
            <person name="Birren B."/>
        </authorList>
    </citation>
    <scope>NUCLEOTIDE SEQUENCE [LARGE SCALE GENOMIC DNA]</scope>
    <source>
        <strain evidence="2 3">ATCC 38327</strain>
    </source>
</reference>
<dbReference type="VEuPathDB" id="FungiDB:AMAG_13744"/>
<sequence>MPPTTSPAAAAATARIAAAATSRRVAARHLTTTRIAQAAIKRPVSKPGAANPTPAPAASPIFPAVPTTADATDVLDASPAAVAEPGTANISADALFPSASLLSDWRVPTRRARLMIADAGITKILDTVDAILGDRTAQEMIKDQNVDTLAAQVRAAEPDCRQWSLLAEVLLAQSPCT</sequence>
<protein>
    <submittedName>
        <fullName evidence="2">Uncharacterized protein</fullName>
    </submittedName>
</protein>
<evidence type="ECO:0000313" key="2">
    <source>
        <dbReference type="EMBL" id="KNE69378.1"/>
    </source>
</evidence>
<dbReference type="AlphaFoldDB" id="A0A0L0T3G2"/>
<organism evidence="2 3">
    <name type="scientific">Allomyces macrogynus (strain ATCC 38327)</name>
    <name type="common">Allomyces javanicus var. macrogynus</name>
    <dbReference type="NCBI Taxonomy" id="578462"/>
    <lineage>
        <taxon>Eukaryota</taxon>
        <taxon>Fungi</taxon>
        <taxon>Fungi incertae sedis</taxon>
        <taxon>Blastocladiomycota</taxon>
        <taxon>Blastocladiomycetes</taxon>
        <taxon>Blastocladiales</taxon>
        <taxon>Blastocladiaceae</taxon>
        <taxon>Allomyces</taxon>
    </lineage>
</organism>
<proteinExistence type="predicted"/>
<dbReference type="Proteomes" id="UP000054350">
    <property type="component" value="Unassembled WGS sequence"/>
</dbReference>
<name>A0A0L0T3G2_ALLM3</name>
<reference evidence="3" key="2">
    <citation type="submission" date="2009-11" db="EMBL/GenBank/DDBJ databases">
        <title>The Genome Sequence of Allomyces macrogynus strain ATCC 38327.</title>
        <authorList>
            <consortium name="The Broad Institute Genome Sequencing Platform"/>
            <person name="Russ C."/>
            <person name="Cuomo C."/>
            <person name="Shea T."/>
            <person name="Young S.K."/>
            <person name="Zeng Q."/>
            <person name="Koehrsen M."/>
            <person name="Haas B."/>
            <person name="Borodovsky M."/>
            <person name="Guigo R."/>
            <person name="Alvarado L."/>
            <person name="Berlin A."/>
            <person name="Borenstein D."/>
            <person name="Chen Z."/>
            <person name="Engels R."/>
            <person name="Freedman E."/>
            <person name="Gellesch M."/>
            <person name="Goldberg J."/>
            <person name="Griggs A."/>
            <person name="Gujja S."/>
            <person name="Heiman D."/>
            <person name="Hepburn T."/>
            <person name="Howarth C."/>
            <person name="Jen D."/>
            <person name="Larson L."/>
            <person name="Lewis B."/>
            <person name="Mehta T."/>
            <person name="Park D."/>
            <person name="Pearson M."/>
            <person name="Roberts A."/>
            <person name="Saif S."/>
            <person name="Shenoy N."/>
            <person name="Sisk P."/>
            <person name="Stolte C."/>
            <person name="Sykes S."/>
            <person name="Walk T."/>
            <person name="White J."/>
            <person name="Yandava C."/>
            <person name="Burger G."/>
            <person name="Gray M.W."/>
            <person name="Holland P.W.H."/>
            <person name="King N."/>
            <person name="Lang F.B.F."/>
            <person name="Roger A.J."/>
            <person name="Ruiz-Trillo I."/>
            <person name="Lander E."/>
            <person name="Nusbaum C."/>
        </authorList>
    </citation>
    <scope>NUCLEOTIDE SEQUENCE [LARGE SCALE GENOMIC DNA]</scope>
    <source>
        <strain evidence="3">ATCC 38327</strain>
    </source>
</reference>